<dbReference type="EMBL" id="JAHCLR010000042">
    <property type="protein sequence ID" value="MBS9535384.1"/>
    <property type="molecule type" value="Genomic_DNA"/>
</dbReference>
<proteinExistence type="predicted"/>
<reference evidence="7 8" key="1">
    <citation type="submission" date="2021-05" db="EMBL/GenBank/DDBJ databases">
        <title>Mycobacterium acidophilum sp. nov., an extremely acid-tolerant member of the genus Mycobacterium.</title>
        <authorList>
            <person name="Xia J."/>
        </authorList>
    </citation>
    <scope>NUCLEOTIDE SEQUENCE [LARGE SCALE GENOMIC DNA]</scope>
    <source>
        <strain evidence="7 8">M1</strain>
    </source>
</reference>
<keyword evidence="5 6" id="KW-0472">Membrane</keyword>
<comment type="caution">
    <text evidence="7">The sequence shown here is derived from an EMBL/GenBank/DDBJ whole genome shotgun (WGS) entry which is preliminary data.</text>
</comment>
<feature type="transmembrane region" description="Helical" evidence="6">
    <location>
        <begin position="20"/>
        <end position="39"/>
    </location>
</feature>
<keyword evidence="2" id="KW-1003">Cell membrane</keyword>
<gene>
    <name evidence="7" type="ORF">KIH27_17500</name>
</gene>
<dbReference type="Proteomes" id="UP001519535">
    <property type="component" value="Unassembled WGS sequence"/>
</dbReference>
<sequence length="151" mass="15374">MTTPAQDAPLVLPAVVFRPVRLGLICVALAAVALVGAQYLHRPLLGVFFGVGLALGLANALLVRRSVQNITAGDHPLKSKMAMNSAARLGVISVIALAIAYVFKPNGLGVVFGLALFELILVASTALPVMKKLRSAAAAGAAGDGVEGTAH</sequence>
<evidence type="ECO:0000256" key="2">
    <source>
        <dbReference type="ARBA" id="ARBA00022475"/>
    </source>
</evidence>
<keyword evidence="4 6" id="KW-1133">Transmembrane helix</keyword>
<dbReference type="InterPro" id="IPR005598">
    <property type="entry name" value="ATP_synth_I"/>
</dbReference>
<evidence type="ECO:0000313" key="8">
    <source>
        <dbReference type="Proteomes" id="UP001519535"/>
    </source>
</evidence>
<keyword evidence="3 6" id="KW-0812">Transmembrane</keyword>
<feature type="transmembrane region" description="Helical" evidence="6">
    <location>
        <begin position="85"/>
        <end position="103"/>
    </location>
</feature>
<evidence type="ECO:0000256" key="5">
    <source>
        <dbReference type="ARBA" id="ARBA00023136"/>
    </source>
</evidence>
<name>A0ABS5RQZ3_9MYCO</name>
<evidence type="ECO:0000256" key="4">
    <source>
        <dbReference type="ARBA" id="ARBA00022989"/>
    </source>
</evidence>
<accession>A0ABS5RQZ3</accession>
<organism evidence="7 8">
    <name type="scientific">Mycolicibacter acidiphilus</name>
    <dbReference type="NCBI Taxonomy" id="2835306"/>
    <lineage>
        <taxon>Bacteria</taxon>
        <taxon>Bacillati</taxon>
        <taxon>Actinomycetota</taxon>
        <taxon>Actinomycetes</taxon>
        <taxon>Mycobacteriales</taxon>
        <taxon>Mycobacteriaceae</taxon>
        <taxon>Mycolicibacter</taxon>
    </lineage>
</organism>
<feature type="transmembrane region" description="Helical" evidence="6">
    <location>
        <begin position="109"/>
        <end position="129"/>
    </location>
</feature>
<evidence type="ECO:0000256" key="3">
    <source>
        <dbReference type="ARBA" id="ARBA00022692"/>
    </source>
</evidence>
<protein>
    <submittedName>
        <fullName evidence="7">ATP synthase subunit I</fullName>
    </submittedName>
</protein>
<comment type="subcellular location">
    <subcellularLocation>
        <location evidence="1">Cell membrane</location>
        <topology evidence="1">Multi-pass membrane protein</topology>
    </subcellularLocation>
</comment>
<dbReference type="Pfam" id="PF03899">
    <property type="entry name" value="ATP-synt_I"/>
    <property type="match status" value="1"/>
</dbReference>
<evidence type="ECO:0000256" key="1">
    <source>
        <dbReference type="ARBA" id="ARBA00004651"/>
    </source>
</evidence>
<evidence type="ECO:0000313" key="7">
    <source>
        <dbReference type="EMBL" id="MBS9535384.1"/>
    </source>
</evidence>
<evidence type="ECO:0000256" key="6">
    <source>
        <dbReference type="SAM" id="Phobius"/>
    </source>
</evidence>
<keyword evidence="8" id="KW-1185">Reference proteome</keyword>
<feature type="transmembrane region" description="Helical" evidence="6">
    <location>
        <begin position="45"/>
        <end position="64"/>
    </location>
</feature>
<dbReference type="RefSeq" id="WP_214094241.1">
    <property type="nucleotide sequence ID" value="NZ_JAHCLR010000042.1"/>
</dbReference>